<dbReference type="CDD" id="cd09725">
    <property type="entry name" value="Cas2_I_II_III"/>
    <property type="match status" value="1"/>
</dbReference>
<keyword evidence="4" id="KW-0479">Metal-binding</keyword>
<dbReference type="InterPro" id="IPR021127">
    <property type="entry name" value="CRISPR_associated_Cas2"/>
</dbReference>
<evidence type="ECO:0000256" key="3">
    <source>
        <dbReference type="ARBA" id="ARBA00022722"/>
    </source>
</evidence>
<evidence type="ECO:0000256" key="1">
    <source>
        <dbReference type="ARBA" id="ARBA00001946"/>
    </source>
</evidence>
<dbReference type="SUPFAM" id="SSF143430">
    <property type="entry name" value="TTP0101/SSO1404-like"/>
    <property type="match status" value="1"/>
</dbReference>
<evidence type="ECO:0000256" key="6">
    <source>
        <dbReference type="ARBA" id="ARBA00022801"/>
    </source>
</evidence>
<proteinExistence type="inferred from homology"/>
<dbReference type="Pfam" id="PF09827">
    <property type="entry name" value="CRISPR_Cas2"/>
    <property type="match status" value="1"/>
</dbReference>
<dbReference type="GO" id="GO:0016787">
    <property type="term" value="F:hydrolase activity"/>
    <property type="evidence" value="ECO:0007669"/>
    <property type="project" value="UniProtKB-KW"/>
</dbReference>
<dbReference type="GO" id="GO:0004521">
    <property type="term" value="F:RNA endonuclease activity"/>
    <property type="evidence" value="ECO:0007669"/>
    <property type="project" value="InterPro"/>
</dbReference>
<evidence type="ECO:0000256" key="5">
    <source>
        <dbReference type="ARBA" id="ARBA00022759"/>
    </source>
</evidence>
<gene>
    <name evidence="9" type="ORF">G3A45_08315</name>
</gene>
<comment type="cofactor">
    <cofactor evidence="1">
        <name>Mg(2+)</name>
        <dbReference type="ChEBI" id="CHEBI:18420"/>
    </cofactor>
</comment>
<dbReference type="GO" id="GO:0051607">
    <property type="term" value="P:defense response to virus"/>
    <property type="evidence" value="ECO:0007669"/>
    <property type="project" value="UniProtKB-KW"/>
</dbReference>
<keyword evidence="8" id="KW-0051">Antiviral defense</keyword>
<sequence length="37" mass="4477">MFVILVYDDVEQKKAAEVLKTCRKYLYWVQNSEIFCC</sequence>
<evidence type="ECO:0000256" key="8">
    <source>
        <dbReference type="ARBA" id="ARBA00023118"/>
    </source>
</evidence>
<dbReference type="Gene3D" id="3.30.70.240">
    <property type="match status" value="1"/>
</dbReference>
<keyword evidence="6" id="KW-0378">Hydrolase</keyword>
<keyword evidence="3" id="KW-0540">Nuclease</keyword>
<keyword evidence="5 9" id="KW-0255">Endonuclease</keyword>
<dbReference type="Proteomes" id="UP000464452">
    <property type="component" value="Chromosome"/>
</dbReference>
<dbReference type="KEGG" id="cazo:G3A45_08315"/>
<evidence type="ECO:0000256" key="4">
    <source>
        <dbReference type="ARBA" id="ARBA00022723"/>
    </source>
</evidence>
<comment type="similarity">
    <text evidence="2">Belongs to the CRISPR-associated endoribonuclease Cas2 protein family.</text>
</comment>
<evidence type="ECO:0000256" key="2">
    <source>
        <dbReference type="ARBA" id="ARBA00009959"/>
    </source>
</evidence>
<keyword evidence="7" id="KW-0460">Magnesium</keyword>
<accession>A0A6P1YED7</accession>
<dbReference type="EMBL" id="CP048617">
    <property type="protein sequence ID" value="QIB27292.1"/>
    <property type="molecule type" value="Genomic_DNA"/>
</dbReference>
<evidence type="ECO:0000313" key="10">
    <source>
        <dbReference type="Proteomes" id="UP000464452"/>
    </source>
</evidence>
<protein>
    <submittedName>
        <fullName evidence="9">CRISPR-associated endonuclease Cas2</fullName>
    </submittedName>
</protein>
<dbReference type="AlphaFoldDB" id="A0A6P1YED7"/>
<dbReference type="InterPro" id="IPR019199">
    <property type="entry name" value="Virulence_VapD/CRISPR_Cas2"/>
</dbReference>
<name>A0A6P1YED7_9FIRM</name>
<dbReference type="GO" id="GO:0046872">
    <property type="term" value="F:metal ion binding"/>
    <property type="evidence" value="ECO:0007669"/>
    <property type="project" value="UniProtKB-KW"/>
</dbReference>
<organism evidence="9 10">
    <name type="scientific">Caloranaerobacter azorensis</name>
    <dbReference type="NCBI Taxonomy" id="116090"/>
    <lineage>
        <taxon>Bacteria</taxon>
        <taxon>Bacillati</taxon>
        <taxon>Bacillota</taxon>
        <taxon>Tissierellia</taxon>
        <taxon>Tissierellales</taxon>
        <taxon>Thermohalobacteraceae</taxon>
        <taxon>Caloranaerobacter</taxon>
    </lineage>
</organism>
<evidence type="ECO:0000256" key="7">
    <source>
        <dbReference type="ARBA" id="ARBA00022842"/>
    </source>
</evidence>
<dbReference type="GO" id="GO:0043571">
    <property type="term" value="P:maintenance of CRISPR repeat elements"/>
    <property type="evidence" value="ECO:0007669"/>
    <property type="project" value="InterPro"/>
</dbReference>
<reference evidence="9 10" key="1">
    <citation type="submission" date="2020-02" db="EMBL/GenBank/DDBJ databases">
        <title>Thermophilic hydrogen producing bacteria, Caloranaerobacter azorensis.</title>
        <authorList>
            <person name="Baek K."/>
        </authorList>
    </citation>
    <scope>NUCLEOTIDE SEQUENCE [LARGE SCALE GENOMIC DNA]</scope>
    <source>
        <strain evidence="9 10">T3-1</strain>
    </source>
</reference>
<evidence type="ECO:0000313" key="9">
    <source>
        <dbReference type="EMBL" id="QIB27292.1"/>
    </source>
</evidence>